<dbReference type="AlphaFoldDB" id="A0A9P5PZY3"/>
<accession>A0A9P5PZY3</accession>
<keyword evidence="2" id="KW-0732">Signal</keyword>
<feature type="chain" id="PRO_5040449936" evidence="2">
    <location>
        <begin position="23"/>
        <end position="293"/>
    </location>
</feature>
<gene>
    <name evidence="3" type="ORF">BDP27DRAFT_1492936</name>
</gene>
<protein>
    <submittedName>
        <fullName evidence="3">Uncharacterized protein</fullName>
    </submittedName>
</protein>
<evidence type="ECO:0000256" key="2">
    <source>
        <dbReference type="SAM" id="SignalP"/>
    </source>
</evidence>
<comment type="caution">
    <text evidence="3">The sequence shown here is derived from an EMBL/GenBank/DDBJ whole genome shotgun (WGS) entry which is preliminary data.</text>
</comment>
<dbReference type="PROSITE" id="PS51257">
    <property type="entry name" value="PROKAR_LIPOPROTEIN"/>
    <property type="match status" value="1"/>
</dbReference>
<evidence type="ECO:0000313" key="3">
    <source>
        <dbReference type="EMBL" id="KAF9072491.1"/>
    </source>
</evidence>
<evidence type="ECO:0000313" key="4">
    <source>
        <dbReference type="Proteomes" id="UP000772434"/>
    </source>
</evidence>
<reference evidence="3" key="1">
    <citation type="submission" date="2020-11" db="EMBL/GenBank/DDBJ databases">
        <authorList>
            <consortium name="DOE Joint Genome Institute"/>
            <person name="Ahrendt S."/>
            <person name="Riley R."/>
            <person name="Andreopoulos W."/>
            <person name="Labutti K."/>
            <person name="Pangilinan J."/>
            <person name="Ruiz-Duenas F.J."/>
            <person name="Barrasa J.M."/>
            <person name="Sanchez-Garcia M."/>
            <person name="Camarero S."/>
            <person name="Miyauchi S."/>
            <person name="Serrano A."/>
            <person name="Linde D."/>
            <person name="Babiker R."/>
            <person name="Drula E."/>
            <person name="Ayuso-Fernandez I."/>
            <person name="Pacheco R."/>
            <person name="Padilla G."/>
            <person name="Ferreira P."/>
            <person name="Barriuso J."/>
            <person name="Kellner H."/>
            <person name="Castanera R."/>
            <person name="Alfaro M."/>
            <person name="Ramirez L."/>
            <person name="Pisabarro A.G."/>
            <person name="Kuo A."/>
            <person name="Tritt A."/>
            <person name="Lipzen A."/>
            <person name="He G."/>
            <person name="Yan M."/>
            <person name="Ng V."/>
            <person name="Cullen D."/>
            <person name="Martin F."/>
            <person name="Rosso M.-N."/>
            <person name="Henrissat B."/>
            <person name="Hibbett D."/>
            <person name="Martinez A.T."/>
            <person name="Grigoriev I.V."/>
        </authorList>
    </citation>
    <scope>NUCLEOTIDE SEQUENCE</scope>
    <source>
        <strain evidence="3">AH 40177</strain>
    </source>
</reference>
<dbReference type="EMBL" id="JADNRY010000024">
    <property type="protein sequence ID" value="KAF9072491.1"/>
    <property type="molecule type" value="Genomic_DNA"/>
</dbReference>
<evidence type="ECO:0000256" key="1">
    <source>
        <dbReference type="SAM" id="MobiDB-lite"/>
    </source>
</evidence>
<organism evidence="3 4">
    <name type="scientific">Rhodocollybia butyracea</name>
    <dbReference type="NCBI Taxonomy" id="206335"/>
    <lineage>
        <taxon>Eukaryota</taxon>
        <taxon>Fungi</taxon>
        <taxon>Dikarya</taxon>
        <taxon>Basidiomycota</taxon>
        <taxon>Agaricomycotina</taxon>
        <taxon>Agaricomycetes</taxon>
        <taxon>Agaricomycetidae</taxon>
        <taxon>Agaricales</taxon>
        <taxon>Marasmiineae</taxon>
        <taxon>Omphalotaceae</taxon>
        <taxon>Rhodocollybia</taxon>
    </lineage>
</organism>
<keyword evidence="4" id="KW-1185">Reference proteome</keyword>
<feature type="signal peptide" evidence="2">
    <location>
        <begin position="1"/>
        <end position="22"/>
    </location>
</feature>
<sequence length="293" mass="31190">MQPRVICLYLLAMSMFTSTGCALPTKLPPKPLQYKHASGVDTLPPTTDPTHGGALSRTRVRRGTKHSPFKAIFLTSDGAPWPSIKPPHGLIDGPVLKAAKSRVGKAIAFLRVKANSATPKQDNGMKELLDSDVAWGDEHFQDIGSVDVEPVLYFAIKGGICMPYCLGLTIRSTPSPIKGAQGPPGRAAYRELHYATPEGSRKLTSDAGRKIEGQPAMFSKFATEFMEDIATVKAKDPAAPILKAEGTPKDLAKALKDLALADALGLAPLDPAVVSHLYGEEPHSPNSKSGHGP</sequence>
<proteinExistence type="predicted"/>
<name>A0A9P5PZY3_9AGAR</name>
<dbReference type="Proteomes" id="UP000772434">
    <property type="component" value="Unassembled WGS sequence"/>
</dbReference>
<feature type="region of interest" description="Disordered" evidence="1">
    <location>
        <begin position="41"/>
        <end position="63"/>
    </location>
</feature>